<sequence>MLHIYQHNLTEALLDQLSAIIGTIPDGISALDCESILVQNPDMAQWLKIELAQRHGIAANIEFPMPSSFVWKMFNALYPELPEQSPFSKENMTWHLMTLLPDLMNHKEFAWVERYLGDVTADKQQQEQRALKSYRLCAAIADIFDQYLIYRPQWMANWEQDEVGGEVTPQQAWQPILWQRLNSSISGSSGASVQWHRGELLTQTIDSFNAANLDNSVLQSLPKRLFIFGISSLPEQSLALFNALANHIEVHWFQINPCQEFWLDIIDGKSLAKLAAKPNYQRLADLADDRYFLVGNPLLASLGTLGREHLSLMLEQLQGDWHEAYRPYPTTGALGLLQNEVLNLSIRGQFEALSATQLTSNIDKISLNDNDCSNVLFHSCYSPMREIEVLKDQLLFLFERDPSLTPNDVMVMVPDVSEYAPYIHATFSGITDDYRLFYSINDLSAQQESPLADCLLNLFDLPQSRWYANELMSILEVPAVMRKFAIDEHELDIINRWIDDVGIRWGINAAHRRELGFISFEENSWLFGAQRLLLGYAMHPAQGCFDGLMPYSQMEGAQTEALGKLLMFVDCLLDYRTQLAGDYQAGQWLTLVNQMMNDFFEGEASEVVWLQQPSQCLEGLKQYIDQSGYQQTIHRTIIKDYLQQSLQAQSSNSRFKAGAINFCTLMPMRSIPFKVIALLGMNENAFPRQNHPVNFDLMANQRVRGDRSRRLDDRYLFLEALLSTRQHLHLSWVGQDIRDDSHKPPSILISEVRDYIAEAWIHSDSKATDEPAQVAQELLSKMTHQHPLQAYQAINFSKQSAQQSFASLWSQALALSQDPAFKPPRSYATHNPQLSRLEAEHQELSLTQLERFMVNPCRVFMQRTLEVYFDEIELDTLQHEPFVIDTLQQWQLSDKALTMRLANAQQNQFDAHYQGTGKLPFGEASTQTLAKAWDEGESIVTHFSEYLQEDKQSDVLRLSFDEPKLMLTAELPKSKRHLRCQLKAGSIKDKDIVRAYLRHLSSCASGADYHYLLLDKKNACVFKAIPNAQAHSILAQLISLYQQGLQQPLPLLVDAGISVAIAKVDEKTQINALETLNELWQQNKFSHRPVDEYLTRCFKNAEEAYPAFIKLTEQILVPLVEHAYMVPPKGQTKTAKIVVTHKKALDYVEGLLCND</sequence>
<evidence type="ECO:0000313" key="12">
    <source>
        <dbReference type="EMBL" id="GLS84616.1"/>
    </source>
</evidence>
<evidence type="ECO:0000256" key="6">
    <source>
        <dbReference type="ARBA" id="ARBA00022839"/>
    </source>
</evidence>
<evidence type="ECO:0000259" key="11">
    <source>
        <dbReference type="Pfam" id="PF17946"/>
    </source>
</evidence>
<dbReference type="SUPFAM" id="SSF52980">
    <property type="entry name" value="Restriction endonuclease-like"/>
    <property type="match status" value="1"/>
</dbReference>
<dbReference type="GO" id="GO:0000724">
    <property type="term" value="P:double-strand break repair via homologous recombination"/>
    <property type="evidence" value="ECO:0007669"/>
    <property type="project" value="UniProtKB-UniRule"/>
</dbReference>
<accession>A0AA37TUU1</accession>
<dbReference type="HAMAP" id="MF_01486">
    <property type="entry name" value="RecC"/>
    <property type="match status" value="1"/>
</dbReference>
<keyword evidence="1 10" id="KW-0540">Nuclease</keyword>
<comment type="subunit">
    <text evidence="10">Heterotrimer of RecB, RecC and RecD. All subunits contribute to DNA-binding.</text>
</comment>
<dbReference type="SUPFAM" id="SSF52540">
    <property type="entry name" value="P-loop containing nucleoside triphosphate hydrolases"/>
    <property type="match status" value="2"/>
</dbReference>
<dbReference type="PANTHER" id="PTHR30591">
    <property type="entry name" value="RECBCD ENZYME SUBUNIT RECC"/>
    <property type="match status" value="1"/>
</dbReference>
<dbReference type="NCBIfam" id="TIGR01450">
    <property type="entry name" value="recC"/>
    <property type="match status" value="1"/>
</dbReference>
<dbReference type="InterPro" id="IPR011335">
    <property type="entry name" value="Restrct_endonuc-II-like"/>
</dbReference>
<dbReference type="GO" id="GO:0005524">
    <property type="term" value="F:ATP binding"/>
    <property type="evidence" value="ECO:0007669"/>
    <property type="project" value="UniProtKB-UniRule"/>
</dbReference>
<dbReference type="Proteomes" id="UP001157439">
    <property type="component" value="Unassembled WGS sequence"/>
</dbReference>
<feature type="domain" description="RecC C-terminal" evidence="11">
    <location>
        <begin position="842"/>
        <end position="1060"/>
    </location>
</feature>
<dbReference type="PANTHER" id="PTHR30591:SF1">
    <property type="entry name" value="RECBCD ENZYME SUBUNIT RECC"/>
    <property type="match status" value="1"/>
</dbReference>
<evidence type="ECO:0000256" key="9">
    <source>
        <dbReference type="ARBA" id="ARBA00023204"/>
    </source>
</evidence>
<dbReference type="RefSeq" id="WP_095500362.1">
    <property type="nucleotide sequence ID" value="NZ_BSPO01000003.1"/>
</dbReference>
<keyword evidence="6 10" id="KW-0269">Exonuclease</keyword>
<evidence type="ECO:0000256" key="10">
    <source>
        <dbReference type="HAMAP-Rule" id="MF_01486"/>
    </source>
</evidence>
<comment type="miscellaneous">
    <text evidence="10">In the RecBCD complex, RecB has a slow 3'-5' helicase, an exonuclease activity and loads RecA onto ssDNA, RecD has a fast 5'-3' helicase activity, while RecC stimulates the ATPase and processivity of the RecB helicase and contributes to recognition of the Chi site.</text>
</comment>
<keyword evidence="13" id="KW-1185">Reference proteome</keyword>
<dbReference type="InterPro" id="IPR013986">
    <property type="entry name" value="DExx_box_DNA_helicase_dom_sf"/>
</dbReference>
<dbReference type="Pfam" id="PF04257">
    <property type="entry name" value="Exonuc_V_gamma"/>
    <property type="match status" value="1"/>
</dbReference>
<keyword evidence="7 10" id="KW-0067">ATP-binding</keyword>
<dbReference type="InterPro" id="IPR027417">
    <property type="entry name" value="P-loop_NTPase"/>
</dbReference>
<reference evidence="12 13" key="1">
    <citation type="journal article" date="2014" name="Int. J. Syst. Evol. Microbiol.">
        <title>Complete genome sequence of Corynebacterium casei LMG S-19264T (=DSM 44701T), isolated from a smear-ripened cheese.</title>
        <authorList>
            <consortium name="US DOE Joint Genome Institute (JGI-PGF)"/>
            <person name="Walter F."/>
            <person name="Albersmeier A."/>
            <person name="Kalinowski J."/>
            <person name="Ruckert C."/>
        </authorList>
    </citation>
    <scope>NUCLEOTIDE SEQUENCE [LARGE SCALE GENOMIC DNA]</scope>
    <source>
        <strain evidence="12 13">NBRC 112785</strain>
    </source>
</reference>
<keyword evidence="9 10" id="KW-0234">DNA repair</keyword>
<keyword evidence="3 10" id="KW-0227">DNA damage</keyword>
<keyword evidence="4 10" id="KW-0378">Hydrolase</keyword>
<dbReference type="GO" id="GO:0008854">
    <property type="term" value="F:exodeoxyribonuclease V activity"/>
    <property type="evidence" value="ECO:0007669"/>
    <property type="project" value="InterPro"/>
</dbReference>
<dbReference type="GO" id="GO:0009338">
    <property type="term" value="C:exodeoxyribonuclease V complex"/>
    <property type="evidence" value="ECO:0007669"/>
    <property type="project" value="InterPro"/>
</dbReference>
<comment type="similarity">
    <text evidence="10">Belongs to the RecC family.</text>
</comment>
<dbReference type="GO" id="GO:0003677">
    <property type="term" value="F:DNA binding"/>
    <property type="evidence" value="ECO:0007669"/>
    <property type="project" value="UniProtKB-UniRule"/>
</dbReference>
<dbReference type="Gene3D" id="3.40.50.10930">
    <property type="match status" value="1"/>
</dbReference>
<gene>
    <name evidence="10 12" type="primary">recC</name>
    <name evidence="12" type="ORF">GCM10007894_25930</name>
</gene>
<keyword evidence="8 10" id="KW-0238">DNA-binding</keyword>
<organism evidence="12 13">
    <name type="scientific">Paraferrimonas haliotis</name>
    <dbReference type="NCBI Taxonomy" id="2013866"/>
    <lineage>
        <taxon>Bacteria</taxon>
        <taxon>Pseudomonadati</taxon>
        <taxon>Pseudomonadota</taxon>
        <taxon>Gammaproteobacteria</taxon>
        <taxon>Alteromonadales</taxon>
        <taxon>Ferrimonadaceae</taxon>
        <taxon>Paraferrimonas</taxon>
    </lineage>
</organism>
<comment type="function">
    <text evidence="10">A helicase/nuclease that prepares dsDNA breaks (DSB) for recombinational DNA repair. Binds to DSBs and unwinds DNA via a highly rapid and processive ATP-dependent bidirectional helicase activity. Unwinds dsDNA until it encounters a Chi (crossover hotspot instigator) sequence from the 3' direction. Cuts ssDNA a few nucleotides 3' to the Chi site. The properties and activities of the enzyme are changed at Chi. The Chi-altered holoenzyme produces a long 3'-ssDNA overhang and facilitates RecA-binding to the ssDNA for homologous DNA recombination and repair. Holoenzyme degrades any linearized DNA that is unable to undergo homologous recombination. In the holoenzyme this subunit recognizes the wild-type Chi sequence, and when added to isolated RecB increases its ATP-dependent helicase processivity.</text>
</comment>
<evidence type="ECO:0000256" key="3">
    <source>
        <dbReference type="ARBA" id="ARBA00022763"/>
    </source>
</evidence>
<evidence type="ECO:0000256" key="2">
    <source>
        <dbReference type="ARBA" id="ARBA00022741"/>
    </source>
</evidence>
<protein>
    <recommendedName>
        <fullName evidence="10">RecBCD enzyme subunit RecC</fullName>
    </recommendedName>
    <alternativeName>
        <fullName evidence="10">Exonuclease V subunit RecC</fullName>
        <shortName evidence="10">ExoV subunit RecC</shortName>
    </alternativeName>
    <alternativeName>
        <fullName evidence="10">Helicase/nuclease RecBCD subunit RecC</fullName>
    </alternativeName>
</protein>
<dbReference type="Pfam" id="PF17946">
    <property type="entry name" value="RecC_C"/>
    <property type="match status" value="1"/>
</dbReference>
<name>A0AA37TUU1_9GAMM</name>
<dbReference type="GO" id="GO:0003678">
    <property type="term" value="F:DNA helicase activity"/>
    <property type="evidence" value="ECO:0007669"/>
    <property type="project" value="UniProtKB-UniRule"/>
</dbReference>
<evidence type="ECO:0000256" key="5">
    <source>
        <dbReference type="ARBA" id="ARBA00022806"/>
    </source>
</evidence>
<keyword evidence="5 10" id="KW-0347">Helicase</keyword>
<evidence type="ECO:0000256" key="7">
    <source>
        <dbReference type="ARBA" id="ARBA00022840"/>
    </source>
</evidence>
<comment type="caution">
    <text evidence="12">The sequence shown here is derived from an EMBL/GenBank/DDBJ whole genome shotgun (WGS) entry which is preliminary data.</text>
</comment>
<proteinExistence type="inferred from homology"/>
<keyword evidence="2 10" id="KW-0547">Nucleotide-binding</keyword>
<evidence type="ECO:0000256" key="8">
    <source>
        <dbReference type="ARBA" id="ARBA00023125"/>
    </source>
</evidence>
<dbReference type="Gene3D" id="1.10.10.990">
    <property type="match status" value="1"/>
</dbReference>
<dbReference type="InterPro" id="IPR006697">
    <property type="entry name" value="RecC"/>
</dbReference>
<dbReference type="Gene3D" id="3.40.50.300">
    <property type="entry name" value="P-loop containing nucleotide triphosphate hydrolases"/>
    <property type="match status" value="2"/>
</dbReference>
<dbReference type="Gene3D" id="1.10.10.160">
    <property type="match status" value="1"/>
</dbReference>
<evidence type="ECO:0000256" key="1">
    <source>
        <dbReference type="ARBA" id="ARBA00022722"/>
    </source>
</evidence>
<dbReference type="PIRSF" id="PIRSF000980">
    <property type="entry name" value="RecC"/>
    <property type="match status" value="1"/>
</dbReference>
<dbReference type="AlphaFoldDB" id="A0AA37TUU1"/>
<evidence type="ECO:0000256" key="4">
    <source>
        <dbReference type="ARBA" id="ARBA00022801"/>
    </source>
</evidence>
<evidence type="ECO:0000313" key="13">
    <source>
        <dbReference type="Proteomes" id="UP001157439"/>
    </source>
</evidence>
<dbReference type="EMBL" id="BSPO01000003">
    <property type="protein sequence ID" value="GLS84616.1"/>
    <property type="molecule type" value="Genomic_DNA"/>
</dbReference>
<dbReference type="InterPro" id="IPR041500">
    <property type="entry name" value="RecC_C"/>
</dbReference>